<evidence type="ECO:0000256" key="1">
    <source>
        <dbReference type="SAM" id="MobiDB-lite"/>
    </source>
</evidence>
<dbReference type="EMBL" id="JAGDFM010000304">
    <property type="protein sequence ID" value="KAG7380233.1"/>
    <property type="molecule type" value="Genomic_DNA"/>
</dbReference>
<protein>
    <submittedName>
        <fullName evidence="2">Uncharacterized protein</fullName>
    </submittedName>
</protein>
<dbReference type="Proteomes" id="UP000694044">
    <property type="component" value="Unassembled WGS sequence"/>
</dbReference>
<organism evidence="2 3">
    <name type="scientific">Phytophthora pseudosyringae</name>
    <dbReference type="NCBI Taxonomy" id="221518"/>
    <lineage>
        <taxon>Eukaryota</taxon>
        <taxon>Sar</taxon>
        <taxon>Stramenopiles</taxon>
        <taxon>Oomycota</taxon>
        <taxon>Peronosporomycetes</taxon>
        <taxon>Peronosporales</taxon>
        <taxon>Peronosporaceae</taxon>
        <taxon>Phytophthora</taxon>
    </lineage>
</organism>
<accession>A0A8T1VJD2</accession>
<evidence type="ECO:0000313" key="2">
    <source>
        <dbReference type="EMBL" id="KAG7380233.1"/>
    </source>
</evidence>
<comment type="caution">
    <text evidence="2">The sequence shown here is derived from an EMBL/GenBank/DDBJ whole genome shotgun (WGS) entry which is preliminary data.</text>
</comment>
<sequence length="125" mass="13837">MTRRHALPEQVTARSRQLDAVDREVGELDERQCERAEWTEGEQHVVEARRLAPDETLGLALKGTELTLESDKRTERARRGRRLTARHGGSDRDTCGASGAGRQRLSKSAEGCDSRTGTRGVRPSG</sequence>
<proteinExistence type="predicted"/>
<evidence type="ECO:0000313" key="3">
    <source>
        <dbReference type="Proteomes" id="UP000694044"/>
    </source>
</evidence>
<dbReference type="AlphaFoldDB" id="A0A8T1VJD2"/>
<reference evidence="2" key="1">
    <citation type="submission" date="2021-02" db="EMBL/GenBank/DDBJ databases">
        <authorList>
            <person name="Palmer J.M."/>
        </authorList>
    </citation>
    <scope>NUCLEOTIDE SEQUENCE</scope>
    <source>
        <strain evidence="2">SCRP734</strain>
    </source>
</reference>
<keyword evidence="3" id="KW-1185">Reference proteome</keyword>
<name>A0A8T1VJD2_9STRA</name>
<gene>
    <name evidence="2" type="ORF">PHYPSEUDO_007619</name>
</gene>
<feature type="region of interest" description="Disordered" evidence="1">
    <location>
        <begin position="68"/>
        <end position="125"/>
    </location>
</feature>
<feature type="compositionally biased region" description="Basic residues" evidence="1">
    <location>
        <begin position="75"/>
        <end position="85"/>
    </location>
</feature>